<proteinExistence type="predicted"/>
<feature type="transmembrane region" description="Helical" evidence="1">
    <location>
        <begin position="390"/>
        <end position="409"/>
    </location>
</feature>
<dbReference type="GeneID" id="20040323"/>
<dbReference type="Proteomes" id="UP000030640">
    <property type="component" value="Unassembled WGS sequence"/>
</dbReference>
<sequence length="570" mass="65342">MKSVRGSLLYSHKSGEPNVDFLDDIRKSMETKKEDNSEKYIYITSENNMHKRLKQGKRTYTPRGNSGQPTYDYAYDARRDKCSHEDLSRGGVYITTDGFTDQIGRSAQEKLEVEDSSVKTADRMDTQKLFAKDISRNLIDLLSREELMKNEHLMNKMYLTCTKSLYRKMQYLYECGLLGSHRLESKPENDNGVYITEENSLFKRINNLNNDGFTPIEPKSTIVDEYANKLYLTCQNSLFKEIHSDKKSGLQHVKEVLKEKREIQKAEEFAKEKILPKEKKCTLYIYMDDKMKNKDLESKEKDWVLYRHIKDGEIKVELLEDLQTMNEVDMAAVDSVYEETEETLMKNVMEPRKKNTKSDRRQKEEPLIKSVKELPKKMTKRNIRETIKKVAKYGIPGALAVIALPFLVMKYVELARISLIIDTQLAGFSTGLGTAIENVHSVPVSTGNCAVEAIGNIMTIFLGGWGSIMSSVRSSVTCAANVAKEATEVISTAVVDGTAAGTAAGVSHIMIQFVLELSFILAVVMIIEVLFQIFLYLDNRGHLDFIDKYKRRFKCFKVERKYRMRKGIYL</sequence>
<protein>
    <submittedName>
        <fullName evidence="2">Uncharacterized protein</fullName>
    </submittedName>
</protein>
<accession>W6ZZ62</accession>
<dbReference type="EMBL" id="KI965494">
    <property type="protein sequence ID" value="EUD64578.1"/>
    <property type="molecule type" value="Genomic_DNA"/>
</dbReference>
<reference evidence="2 3" key="1">
    <citation type="submission" date="2013-02" db="EMBL/GenBank/DDBJ databases">
        <title>The Genome Sequence of Plasmodium inui San Antonio 1.</title>
        <authorList>
            <consortium name="The Broad Institute Genome Sequencing Platform"/>
            <consortium name="The Broad Institute Genome Sequencing Center for Infectious Disease"/>
            <person name="Neafsey D."/>
            <person name="Cheeseman I."/>
            <person name="Volkman S."/>
            <person name="Adams J."/>
            <person name="Walker B."/>
            <person name="Young S.K."/>
            <person name="Zeng Q."/>
            <person name="Gargeya S."/>
            <person name="Fitzgerald M."/>
            <person name="Haas B."/>
            <person name="Abouelleil A."/>
            <person name="Alvarado L."/>
            <person name="Arachchi H.M."/>
            <person name="Berlin A.M."/>
            <person name="Chapman S.B."/>
            <person name="Dewar J."/>
            <person name="Goldberg J."/>
            <person name="Griggs A."/>
            <person name="Gujja S."/>
            <person name="Hansen M."/>
            <person name="Howarth C."/>
            <person name="Imamovic A."/>
            <person name="Larimer J."/>
            <person name="McCowan C."/>
            <person name="Murphy C."/>
            <person name="Neiman D."/>
            <person name="Pearson M."/>
            <person name="Priest M."/>
            <person name="Roberts A."/>
            <person name="Saif S."/>
            <person name="Shea T."/>
            <person name="Sisk P."/>
            <person name="Sykes S."/>
            <person name="Wortman J."/>
            <person name="Nusbaum C."/>
            <person name="Birren B."/>
        </authorList>
    </citation>
    <scope>NUCLEOTIDE SEQUENCE [LARGE SCALE GENOMIC DNA]</scope>
    <source>
        <strain evidence="2 3">San Antonio 1</strain>
    </source>
</reference>
<keyword evidence="1" id="KW-1133">Transmembrane helix</keyword>
<dbReference type="AlphaFoldDB" id="W6ZZ62"/>
<gene>
    <name evidence="2" type="ORF">C922_05049</name>
</gene>
<keyword evidence="3" id="KW-1185">Reference proteome</keyword>
<keyword evidence="1" id="KW-0472">Membrane</keyword>
<dbReference type="RefSeq" id="XP_008818844.1">
    <property type="nucleotide sequence ID" value="XM_008820622.1"/>
</dbReference>
<keyword evidence="1" id="KW-0812">Transmembrane</keyword>
<feature type="transmembrane region" description="Helical" evidence="1">
    <location>
        <begin position="517"/>
        <end position="537"/>
    </location>
</feature>
<organism evidence="2 3">
    <name type="scientific">Plasmodium inui San Antonio 1</name>
    <dbReference type="NCBI Taxonomy" id="1237626"/>
    <lineage>
        <taxon>Eukaryota</taxon>
        <taxon>Sar</taxon>
        <taxon>Alveolata</taxon>
        <taxon>Apicomplexa</taxon>
        <taxon>Aconoidasida</taxon>
        <taxon>Haemosporida</taxon>
        <taxon>Plasmodiidae</taxon>
        <taxon>Plasmodium</taxon>
        <taxon>Plasmodium (Plasmodium)</taxon>
    </lineage>
</organism>
<name>W6ZZ62_9APIC</name>
<evidence type="ECO:0000313" key="2">
    <source>
        <dbReference type="EMBL" id="EUD64578.1"/>
    </source>
</evidence>
<dbReference type="VEuPathDB" id="PlasmoDB:C922_05049"/>
<dbReference type="OrthoDB" id="387532at2759"/>
<evidence type="ECO:0000256" key="1">
    <source>
        <dbReference type="SAM" id="Phobius"/>
    </source>
</evidence>
<evidence type="ECO:0000313" key="3">
    <source>
        <dbReference type="Proteomes" id="UP000030640"/>
    </source>
</evidence>